<feature type="non-terminal residue" evidence="1">
    <location>
        <position position="1"/>
    </location>
</feature>
<organism evidence="1 2">
    <name type="scientific">Puccinia striiformis f. sp. tritici PST-78</name>
    <dbReference type="NCBI Taxonomy" id="1165861"/>
    <lineage>
        <taxon>Eukaryota</taxon>
        <taxon>Fungi</taxon>
        <taxon>Dikarya</taxon>
        <taxon>Basidiomycota</taxon>
        <taxon>Pucciniomycotina</taxon>
        <taxon>Pucciniomycetes</taxon>
        <taxon>Pucciniales</taxon>
        <taxon>Pucciniaceae</taxon>
        <taxon>Puccinia</taxon>
    </lineage>
</organism>
<evidence type="ECO:0000313" key="1">
    <source>
        <dbReference type="EMBL" id="KNE89078.1"/>
    </source>
</evidence>
<dbReference type="Proteomes" id="UP000054564">
    <property type="component" value="Unassembled WGS sequence"/>
</dbReference>
<protein>
    <submittedName>
        <fullName evidence="1">Uncharacterized protein</fullName>
    </submittedName>
</protein>
<evidence type="ECO:0000313" key="2">
    <source>
        <dbReference type="Proteomes" id="UP000054564"/>
    </source>
</evidence>
<name>A0A0L0UPX7_9BASI</name>
<accession>A0A0L0UPX7</accession>
<dbReference type="EMBL" id="AJIL01000528">
    <property type="protein sequence ID" value="KNE89078.1"/>
    <property type="molecule type" value="Genomic_DNA"/>
</dbReference>
<reference evidence="2" key="1">
    <citation type="submission" date="2014-03" db="EMBL/GenBank/DDBJ databases">
        <title>The Genome Sequence of Puccinia striiformis f. sp. tritici PST-78.</title>
        <authorList>
            <consortium name="The Broad Institute Genome Sequencing Platform"/>
            <person name="Cuomo C."/>
            <person name="Hulbert S."/>
            <person name="Chen X."/>
            <person name="Walker B."/>
            <person name="Young S.K."/>
            <person name="Zeng Q."/>
            <person name="Gargeya S."/>
            <person name="Fitzgerald M."/>
            <person name="Haas B."/>
            <person name="Abouelleil A."/>
            <person name="Alvarado L."/>
            <person name="Arachchi H.M."/>
            <person name="Berlin A.M."/>
            <person name="Chapman S.B."/>
            <person name="Goldberg J."/>
            <person name="Griggs A."/>
            <person name="Gujja S."/>
            <person name="Hansen M."/>
            <person name="Howarth C."/>
            <person name="Imamovic A."/>
            <person name="Larimer J."/>
            <person name="McCowan C."/>
            <person name="Montmayeur A."/>
            <person name="Murphy C."/>
            <person name="Neiman D."/>
            <person name="Pearson M."/>
            <person name="Priest M."/>
            <person name="Roberts A."/>
            <person name="Saif S."/>
            <person name="Shea T."/>
            <person name="Sisk P."/>
            <person name="Sykes S."/>
            <person name="Wortman J."/>
            <person name="Nusbaum C."/>
            <person name="Birren B."/>
        </authorList>
    </citation>
    <scope>NUCLEOTIDE SEQUENCE [LARGE SCALE GENOMIC DNA]</scope>
    <source>
        <strain evidence="2">race PST-78</strain>
    </source>
</reference>
<gene>
    <name evidence="1" type="ORF">PSTG_17463</name>
</gene>
<feature type="non-terminal residue" evidence="1">
    <location>
        <position position="128"/>
    </location>
</feature>
<dbReference type="AlphaFoldDB" id="A0A0L0UPX7"/>
<sequence length="128" mass="14101">WTAVCPTRTQRWAWGRLKDCWDEGRFNRTGPPPFAQPSRRWPHPCPNNNARLDRWLDHQSVAPLPEASPTLEASKISVSTCSPQPCPNGEQLVGGLLTGTLPNVAASVGPTVRVDFSPLQHDPVISDQ</sequence>
<keyword evidence="2" id="KW-1185">Reference proteome</keyword>
<comment type="caution">
    <text evidence="1">The sequence shown here is derived from an EMBL/GenBank/DDBJ whole genome shotgun (WGS) entry which is preliminary data.</text>
</comment>
<proteinExistence type="predicted"/>